<evidence type="ECO:0000256" key="2">
    <source>
        <dbReference type="ARBA" id="ARBA00022737"/>
    </source>
</evidence>
<evidence type="ECO:0000256" key="1">
    <source>
        <dbReference type="ARBA" id="ARBA00022574"/>
    </source>
</evidence>
<dbReference type="SUPFAM" id="SSF81383">
    <property type="entry name" value="F-box domain"/>
    <property type="match status" value="1"/>
</dbReference>
<dbReference type="InterPro" id="IPR019775">
    <property type="entry name" value="WD40_repeat_CS"/>
</dbReference>
<proteinExistence type="predicted"/>
<dbReference type="Pfam" id="PF00400">
    <property type="entry name" value="WD40"/>
    <property type="match status" value="2"/>
</dbReference>
<dbReference type="PANTHER" id="PTHR19855:SF34">
    <property type="entry name" value="F-BOX_WD REPEAT-CONTAINING PROTEIN 9"/>
    <property type="match status" value="1"/>
</dbReference>
<dbReference type="InterPro" id="IPR001680">
    <property type="entry name" value="WD40_rpt"/>
</dbReference>
<dbReference type="InterPro" id="IPR015943">
    <property type="entry name" value="WD40/YVTN_repeat-like_dom_sf"/>
</dbReference>
<dbReference type="InterPro" id="IPR001810">
    <property type="entry name" value="F-box_dom"/>
</dbReference>
<feature type="domain" description="F-box" evidence="4">
    <location>
        <begin position="33"/>
        <end position="80"/>
    </location>
</feature>
<keyword evidence="1 3" id="KW-0853">WD repeat</keyword>
<feature type="repeat" description="WD" evidence="3">
    <location>
        <begin position="132"/>
        <end position="165"/>
    </location>
</feature>
<evidence type="ECO:0000256" key="3">
    <source>
        <dbReference type="PROSITE-ProRule" id="PRU00221"/>
    </source>
</evidence>
<dbReference type="PROSITE" id="PS50181">
    <property type="entry name" value="FBOX"/>
    <property type="match status" value="1"/>
</dbReference>
<dbReference type="Gene3D" id="2.130.10.10">
    <property type="entry name" value="YVTN repeat-like/Quinoprotein amine dehydrogenase"/>
    <property type="match status" value="2"/>
</dbReference>
<dbReference type="SMART" id="SM00320">
    <property type="entry name" value="WD40"/>
    <property type="match status" value="3"/>
</dbReference>
<reference evidence="5" key="1">
    <citation type="submission" date="2022-05" db="EMBL/GenBank/DDBJ databases">
        <authorList>
            <person name="Okamura Y."/>
        </authorList>
    </citation>
    <scope>NUCLEOTIDE SEQUENCE</scope>
</reference>
<dbReference type="Pfam" id="PF12937">
    <property type="entry name" value="F-box-like"/>
    <property type="match status" value="1"/>
</dbReference>
<dbReference type="SUPFAM" id="SSF50978">
    <property type="entry name" value="WD40 repeat-like"/>
    <property type="match status" value="1"/>
</dbReference>
<evidence type="ECO:0000313" key="6">
    <source>
        <dbReference type="Proteomes" id="UP001152562"/>
    </source>
</evidence>
<dbReference type="PANTHER" id="PTHR19855">
    <property type="entry name" value="WD40 REPEAT PROTEIN 12, 37"/>
    <property type="match status" value="1"/>
</dbReference>
<sequence>MCEILKALQDPLKDIESDCFNNTNTEEILKAAEPTLTDMPVEIILKICSFLDSRFLKYSFSKVCQRFEDILADDHLWKYWVQNKINGCFPAIPNLHIYEESEIDWEELCVEIDSEKEKWCDVKNTTKHIIAKDAHYASVDAVLLLNKGGFCVSGGRDRSLALWNVLEMNPEVSDLKPIRMRHDAHVGWIWDLAADNADSATILYSASWDNTVKAWDLAADFNCVETFKCGMSALSVVASDKTVMAGLYSNKVLSFDLRSGGNPISSYKAHKGPVLALSSHKNMVASISEDKTLAIWDKVAGKIMRNNIKISRDKQYPVCINWSSTAMYIGDSVGFLHLFNPEDFTFVRSHTIWGATPVMEPNHKIAGCYQSNGNIIVCSDQGQIKFLYNCQPPKEYSTIETSTVSVTKLQYMSGVLAVGTCETALEFWIPKTFNI</sequence>
<comment type="caution">
    <text evidence="5">The sequence shown here is derived from an EMBL/GenBank/DDBJ whole genome shotgun (WGS) entry which is preliminary data.</text>
</comment>
<dbReference type="AlphaFoldDB" id="A0A9P0XCQ4"/>
<evidence type="ECO:0000313" key="5">
    <source>
        <dbReference type="EMBL" id="CAH4031341.1"/>
    </source>
</evidence>
<accession>A0A9P0XCQ4</accession>
<organism evidence="5 6">
    <name type="scientific">Pieris brassicae</name>
    <name type="common">White butterfly</name>
    <name type="synonym">Large white butterfly</name>
    <dbReference type="NCBI Taxonomy" id="7116"/>
    <lineage>
        <taxon>Eukaryota</taxon>
        <taxon>Metazoa</taxon>
        <taxon>Ecdysozoa</taxon>
        <taxon>Arthropoda</taxon>
        <taxon>Hexapoda</taxon>
        <taxon>Insecta</taxon>
        <taxon>Pterygota</taxon>
        <taxon>Neoptera</taxon>
        <taxon>Endopterygota</taxon>
        <taxon>Lepidoptera</taxon>
        <taxon>Glossata</taxon>
        <taxon>Ditrysia</taxon>
        <taxon>Papilionoidea</taxon>
        <taxon>Pieridae</taxon>
        <taxon>Pierinae</taxon>
        <taxon>Pieris</taxon>
    </lineage>
</organism>
<evidence type="ECO:0000259" key="4">
    <source>
        <dbReference type="PROSITE" id="PS50181"/>
    </source>
</evidence>
<name>A0A9P0XCQ4_PIEBR</name>
<dbReference type="PRINTS" id="PR00320">
    <property type="entry name" value="GPROTEINBRPT"/>
</dbReference>
<keyword evidence="6" id="KW-1185">Reference proteome</keyword>
<dbReference type="InterPro" id="IPR036047">
    <property type="entry name" value="F-box-like_dom_sf"/>
</dbReference>
<dbReference type="Proteomes" id="UP001152562">
    <property type="component" value="Unassembled WGS sequence"/>
</dbReference>
<feature type="repeat" description="WD" evidence="3">
    <location>
        <begin position="267"/>
        <end position="306"/>
    </location>
</feature>
<keyword evidence="2" id="KW-0677">Repeat</keyword>
<gene>
    <name evidence="5" type="ORF">PIBRA_LOCUS7875</name>
</gene>
<dbReference type="PROSITE" id="PS00678">
    <property type="entry name" value="WD_REPEATS_1"/>
    <property type="match status" value="2"/>
</dbReference>
<dbReference type="InterPro" id="IPR036322">
    <property type="entry name" value="WD40_repeat_dom_sf"/>
</dbReference>
<dbReference type="EMBL" id="CALOZG010000013">
    <property type="protein sequence ID" value="CAH4031341.1"/>
    <property type="molecule type" value="Genomic_DNA"/>
</dbReference>
<dbReference type="InterPro" id="IPR020472">
    <property type="entry name" value="WD40_PAC1"/>
</dbReference>
<dbReference type="Gene3D" id="1.20.1280.50">
    <property type="match status" value="1"/>
</dbReference>
<dbReference type="PROSITE" id="PS50082">
    <property type="entry name" value="WD_REPEATS_2"/>
    <property type="match status" value="2"/>
</dbReference>
<protein>
    <recommendedName>
        <fullName evidence="4">F-box domain-containing protein</fullName>
    </recommendedName>
</protein>